<evidence type="ECO:0000256" key="1">
    <source>
        <dbReference type="SAM" id="MobiDB-lite"/>
    </source>
</evidence>
<dbReference type="EMBL" id="OX465085">
    <property type="protein sequence ID" value="CAI9301771.1"/>
    <property type="molecule type" value="Genomic_DNA"/>
</dbReference>
<name>A0AA36A0V8_LACSI</name>
<organism evidence="2 3">
    <name type="scientific">Lactuca saligna</name>
    <name type="common">Willowleaf lettuce</name>
    <dbReference type="NCBI Taxonomy" id="75948"/>
    <lineage>
        <taxon>Eukaryota</taxon>
        <taxon>Viridiplantae</taxon>
        <taxon>Streptophyta</taxon>
        <taxon>Embryophyta</taxon>
        <taxon>Tracheophyta</taxon>
        <taxon>Spermatophyta</taxon>
        <taxon>Magnoliopsida</taxon>
        <taxon>eudicotyledons</taxon>
        <taxon>Gunneridae</taxon>
        <taxon>Pentapetalae</taxon>
        <taxon>asterids</taxon>
        <taxon>campanulids</taxon>
        <taxon>Asterales</taxon>
        <taxon>Asteraceae</taxon>
        <taxon>Cichorioideae</taxon>
        <taxon>Cichorieae</taxon>
        <taxon>Lactucinae</taxon>
        <taxon>Lactuca</taxon>
    </lineage>
</organism>
<evidence type="ECO:0000313" key="2">
    <source>
        <dbReference type="EMBL" id="CAI9301771.1"/>
    </source>
</evidence>
<reference evidence="2" key="1">
    <citation type="submission" date="2023-04" db="EMBL/GenBank/DDBJ databases">
        <authorList>
            <person name="Vijverberg K."/>
            <person name="Xiong W."/>
            <person name="Schranz E."/>
        </authorList>
    </citation>
    <scope>NUCLEOTIDE SEQUENCE</scope>
</reference>
<feature type="region of interest" description="Disordered" evidence="1">
    <location>
        <begin position="105"/>
        <end position="135"/>
    </location>
</feature>
<protein>
    <submittedName>
        <fullName evidence="2">Uncharacterized protein</fullName>
    </submittedName>
</protein>
<proteinExistence type="predicted"/>
<dbReference type="Proteomes" id="UP001177003">
    <property type="component" value="Chromosome 9"/>
</dbReference>
<dbReference type="AlphaFoldDB" id="A0AA36A0V8"/>
<gene>
    <name evidence="2" type="ORF">LSALG_LOCUS40299</name>
</gene>
<keyword evidence="3" id="KW-1185">Reference proteome</keyword>
<accession>A0AA36A0V8</accession>
<evidence type="ECO:0000313" key="3">
    <source>
        <dbReference type="Proteomes" id="UP001177003"/>
    </source>
</evidence>
<sequence length="171" mass="18859">MPVYKFAPSANISKGPHALESTIIIQSKSVAFSDEIPKQFVNLGNKDFVDYVKIDPLRYAFCNFPDPFYPKEVCEFYYTCSIDTFSGTITGTIGDGRYRGTIDALTPPTTETTNPLIQDVNSPKPTSPPPQAESVPIMTAPLHQDNQGESNSNFETVVLSQLSLIVPLTYE</sequence>
<feature type="compositionally biased region" description="Low complexity" evidence="1">
    <location>
        <begin position="106"/>
        <end position="115"/>
    </location>
</feature>